<keyword evidence="4 12" id="KW-0479">Metal-binding</keyword>
<dbReference type="InterPro" id="IPR001660">
    <property type="entry name" value="SAM"/>
</dbReference>
<dbReference type="EMBL" id="PZQS01000002">
    <property type="protein sequence ID" value="PVD36648.1"/>
    <property type="molecule type" value="Genomic_DNA"/>
</dbReference>
<dbReference type="Gene3D" id="1.10.150.50">
    <property type="entry name" value="Transcription Factor, Ets-1"/>
    <property type="match status" value="1"/>
</dbReference>
<dbReference type="Pfam" id="PF07710">
    <property type="entry name" value="P53_tetramer"/>
    <property type="match status" value="1"/>
</dbReference>
<feature type="region of interest" description="Disordered" evidence="14">
    <location>
        <begin position="21"/>
        <end position="66"/>
    </location>
</feature>
<dbReference type="SUPFAM" id="SSF47719">
    <property type="entry name" value="p53 tetramerization domain"/>
    <property type="match status" value="1"/>
</dbReference>
<keyword evidence="7" id="KW-0805">Transcription regulation</keyword>
<dbReference type="OrthoDB" id="5915660at2759"/>
<feature type="binding site" evidence="12">
    <location>
        <position position="247"/>
    </location>
    <ligand>
        <name>Zn(2+)</name>
        <dbReference type="ChEBI" id="CHEBI:29105"/>
    </ligand>
</feature>
<keyword evidence="5 12" id="KW-0862">Zinc</keyword>
<dbReference type="GO" id="GO:0000978">
    <property type="term" value="F:RNA polymerase II cis-regulatory region sequence-specific DNA binding"/>
    <property type="evidence" value="ECO:0007669"/>
    <property type="project" value="TreeGrafter"/>
</dbReference>
<keyword evidence="17" id="KW-1185">Reference proteome</keyword>
<evidence type="ECO:0000259" key="15">
    <source>
        <dbReference type="PROSITE" id="PS50105"/>
    </source>
</evidence>
<dbReference type="GO" id="GO:0006915">
    <property type="term" value="P:apoptotic process"/>
    <property type="evidence" value="ECO:0007669"/>
    <property type="project" value="UniProtKB-KW"/>
</dbReference>
<dbReference type="SUPFAM" id="SSF47769">
    <property type="entry name" value="SAM/Pointed domain"/>
    <property type="match status" value="1"/>
</dbReference>
<evidence type="ECO:0000256" key="9">
    <source>
        <dbReference type="ARBA" id="ARBA00023159"/>
    </source>
</evidence>
<name>A0A2T7PT95_POMCA</name>
<dbReference type="PROSITE" id="PS50105">
    <property type="entry name" value="SAM_DOMAIN"/>
    <property type="match status" value="1"/>
</dbReference>
<dbReference type="SUPFAM" id="SSF49417">
    <property type="entry name" value="p53-like transcription factors"/>
    <property type="match status" value="2"/>
</dbReference>
<comment type="cofactor">
    <cofactor evidence="12">
        <name>Zn(2+)</name>
        <dbReference type="ChEBI" id="CHEBI:29105"/>
    </cofactor>
    <text evidence="12">Binds 1 zinc ion per subunit.</text>
</comment>
<dbReference type="InterPro" id="IPR010991">
    <property type="entry name" value="p53_tetrameristn"/>
</dbReference>
<dbReference type="CDD" id="cd09503">
    <property type="entry name" value="SAM_tumor-p63_p73"/>
    <property type="match status" value="1"/>
</dbReference>
<evidence type="ECO:0000256" key="13">
    <source>
        <dbReference type="PIRSR" id="PIRSR602117-2"/>
    </source>
</evidence>
<dbReference type="GO" id="GO:0051262">
    <property type="term" value="P:protein tetramerization"/>
    <property type="evidence" value="ECO:0007669"/>
    <property type="project" value="InterPro"/>
</dbReference>
<proteinExistence type="inferred from homology"/>
<gene>
    <name evidence="16" type="ORF">C0Q70_03634</name>
</gene>
<dbReference type="CDD" id="cd08367">
    <property type="entry name" value="P53"/>
    <property type="match status" value="1"/>
</dbReference>
<dbReference type="Proteomes" id="UP000245119">
    <property type="component" value="Linkage Group LG2"/>
</dbReference>
<comment type="similarity">
    <text evidence="2">Belongs to the p53 family.</text>
</comment>
<evidence type="ECO:0000313" key="16">
    <source>
        <dbReference type="EMBL" id="PVD36648.1"/>
    </source>
</evidence>
<evidence type="ECO:0000256" key="10">
    <source>
        <dbReference type="ARBA" id="ARBA00023163"/>
    </source>
</evidence>
<protein>
    <recommendedName>
        <fullName evidence="15">SAM domain-containing protein</fullName>
    </recommendedName>
</protein>
<evidence type="ECO:0000256" key="7">
    <source>
        <dbReference type="ARBA" id="ARBA00023015"/>
    </source>
</evidence>
<evidence type="ECO:0000256" key="12">
    <source>
        <dbReference type="PIRSR" id="PIRSR602117-1"/>
    </source>
</evidence>
<dbReference type="Pfam" id="PF00870">
    <property type="entry name" value="P53"/>
    <property type="match status" value="2"/>
</dbReference>
<organism evidence="16 17">
    <name type="scientific">Pomacea canaliculata</name>
    <name type="common">Golden apple snail</name>
    <dbReference type="NCBI Taxonomy" id="400727"/>
    <lineage>
        <taxon>Eukaryota</taxon>
        <taxon>Metazoa</taxon>
        <taxon>Spiralia</taxon>
        <taxon>Lophotrochozoa</taxon>
        <taxon>Mollusca</taxon>
        <taxon>Gastropoda</taxon>
        <taxon>Caenogastropoda</taxon>
        <taxon>Architaenioglossa</taxon>
        <taxon>Ampullarioidea</taxon>
        <taxon>Ampullariidae</taxon>
        <taxon>Pomacea</taxon>
    </lineage>
</organism>
<dbReference type="InterPro" id="IPR008967">
    <property type="entry name" value="p53-like_TF_DNA-bd_sf"/>
</dbReference>
<accession>A0A2T7PT95</accession>
<sequence length="585" mass="64965">MMIKVERTGFTTYRLNPIIPHTSASGMSPDSQTNIIGSSSSSPYNDGAITSPPPYSPHTSVTSPIPSVPSSNDYAGDYGFEISFAPPSKETKSTTWTYSEMLKKLYVRMATTCPVRFRTLRPASSQCIIRAMAIFMKPEHVQEVRPVSLLRKYEIVLKMWLTNSAVCFVQNGMFVRLSKGVPTMPQHENTMKTTRPQHTLSDVNTRLQNMWKIHIPSGNLSSFHMRLHKAGSEWVTNLFQFMCLGSCVGGPNRRPIQIVFTLECDNQVLGRRAVEVRICACPGRDRKADERAAQPVSKQLVKKGMSKISIETSIGAVGTGKKRKHEEIYTLTVCGRENYEVLRKIRDSLELSARVPQETLESYKQQQLEMQQRVGSTPQLISIPSCDGPSSASGSCTIDMVDPTRQSTLPFDADVSSSQLTLDVVANSNTGDVAVIKNENAGLQDHVQDHTIASWLARMGLSAYIDNFHQKGLSNLFQLDDFNMDDLSQMKIGIAHRNKIWRALVEWRESISNAVTDASQLLQHSISSASTDTLLASQGTISQQSSFCPGYFEVTRYTFKQTISLSSSNIDGHPLLKKNSSNCSK</sequence>
<dbReference type="InterPro" id="IPR002117">
    <property type="entry name" value="p53_tumour_suppressor"/>
</dbReference>
<evidence type="ECO:0000256" key="14">
    <source>
        <dbReference type="SAM" id="MobiDB-lite"/>
    </source>
</evidence>
<dbReference type="Pfam" id="PF07647">
    <property type="entry name" value="SAM_2"/>
    <property type="match status" value="1"/>
</dbReference>
<dbReference type="PRINTS" id="PR00386">
    <property type="entry name" value="P53SUPPRESSR"/>
</dbReference>
<dbReference type="InterPro" id="IPR036674">
    <property type="entry name" value="p53_tetramer_sf"/>
</dbReference>
<comment type="caution">
    <text evidence="16">The sequence shown here is derived from an EMBL/GenBank/DDBJ whole genome shotgun (WGS) entry which is preliminary data.</text>
</comment>
<dbReference type="AlphaFoldDB" id="A0A2T7PT95"/>
<keyword evidence="9" id="KW-0010">Activator</keyword>
<dbReference type="InterPro" id="IPR012346">
    <property type="entry name" value="p53/RUNT-type_TF_DNA-bd_sf"/>
</dbReference>
<evidence type="ECO:0000256" key="2">
    <source>
        <dbReference type="ARBA" id="ARBA00006167"/>
    </source>
</evidence>
<evidence type="ECO:0000256" key="11">
    <source>
        <dbReference type="ARBA" id="ARBA00023242"/>
    </source>
</evidence>
<evidence type="ECO:0000256" key="6">
    <source>
        <dbReference type="ARBA" id="ARBA00022843"/>
    </source>
</evidence>
<evidence type="ECO:0000256" key="8">
    <source>
        <dbReference type="ARBA" id="ARBA00023125"/>
    </source>
</evidence>
<keyword evidence="3" id="KW-0053">Apoptosis</keyword>
<keyword evidence="8" id="KW-0238">DNA-binding</keyword>
<comment type="subcellular location">
    <subcellularLocation>
        <location evidence="1">Nucleus</location>
    </subcellularLocation>
</comment>
<dbReference type="GO" id="GO:0000981">
    <property type="term" value="F:DNA-binding transcription factor activity, RNA polymerase II-specific"/>
    <property type="evidence" value="ECO:0007669"/>
    <property type="project" value="TreeGrafter"/>
</dbReference>
<keyword evidence="10" id="KW-0804">Transcription</keyword>
<evidence type="ECO:0000256" key="4">
    <source>
        <dbReference type="ARBA" id="ARBA00022723"/>
    </source>
</evidence>
<evidence type="ECO:0000256" key="1">
    <source>
        <dbReference type="ARBA" id="ARBA00004123"/>
    </source>
</evidence>
<dbReference type="GO" id="GO:0046872">
    <property type="term" value="F:metal ion binding"/>
    <property type="evidence" value="ECO:0007669"/>
    <property type="project" value="UniProtKB-KW"/>
</dbReference>
<keyword evidence="6" id="KW-0832">Ubl conjugation</keyword>
<dbReference type="Gene3D" id="4.10.170.10">
    <property type="entry name" value="p53-like tetramerisation domain"/>
    <property type="match status" value="1"/>
</dbReference>
<feature type="binding site" evidence="12">
    <location>
        <position position="243"/>
    </location>
    <ligand>
        <name>Zn(2+)</name>
        <dbReference type="ChEBI" id="CHEBI:29105"/>
    </ligand>
</feature>
<evidence type="ECO:0000256" key="5">
    <source>
        <dbReference type="ARBA" id="ARBA00022833"/>
    </source>
</evidence>
<dbReference type="STRING" id="400727.A0A2T7PT95"/>
<evidence type="ECO:0000256" key="3">
    <source>
        <dbReference type="ARBA" id="ARBA00022703"/>
    </source>
</evidence>
<feature type="domain" description="SAM" evidence="15">
    <location>
        <begin position="447"/>
        <end position="494"/>
    </location>
</feature>
<dbReference type="PANTHER" id="PTHR11447:SF16">
    <property type="entry name" value="P53 PROTEIN LONG FORM VARIANT 1"/>
    <property type="match status" value="1"/>
</dbReference>
<dbReference type="InterPro" id="IPR011615">
    <property type="entry name" value="p53_DNA-bd"/>
</dbReference>
<dbReference type="PANTHER" id="PTHR11447">
    <property type="entry name" value="CELLULAR TUMOR ANTIGEN P53"/>
    <property type="match status" value="1"/>
</dbReference>
<keyword evidence="11" id="KW-0539">Nucleus</keyword>
<feature type="compositionally biased region" description="Polar residues" evidence="14">
    <location>
        <begin position="22"/>
        <end position="37"/>
    </location>
</feature>
<dbReference type="GO" id="GO:0005634">
    <property type="term" value="C:nucleus"/>
    <property type="evidence" value="ECO:0007669"/>
    <property type="project" value="UniProtKB-SubCell"/>
</dbReference>
<feature type="site" description="Interaction with DNA" evidence="13">
    <location>
        <position position="92"/>
    </location>
</feature>
<feature type="compositionally biased region" description="Low complexity" evidence="14">
    <location>
        <begin position="57"/>
        <end position="66"/>
    </location>
</feature>
<evidence type="ECO:0000313" key="17">
    <source>
        <dbReference type="Proteomes" id="UP000245119"/>
    </source>
</evidence>
<reference evidence="16 17" key="1">
    <citation type="submission" date="2018-04" db="EMBL/GenBank/DDBJ databases">
        <title>The genome of golden apple snail Pomacea canaliculata provides insight into stress tolerance and invasive adaptation.</title>
        <authorList>
            <person name="Liu C."/>
            <person name="Liu B."/>
            <person name="Ren Y."/>
            <person name="Zhang Y."/>
            <person name="Wang H."/>
            <person name="Li S."/>
            <person name="Jiang F."/>
            <person name="Yin L."/>
            <person name="Zhang G."/>
            <person name="Qian W."/>
            <person name="Fan W."/>
        </authorList>
    </citation>
    <scope>NUCLEOTIDE SEQUENCE [LARGE SCALE GENOMIC DNA]</scope>
    <source>
        <strain evidence="16">SZHN2017</strain>
        <tissue evidence="16">Muscle</tissue>
    </source>
</reference>
<dbReference type="Gene3D" id="2.60.40.720">
    <property type="match status" value="2"/>
</dbReference>
<dbReference type="InterPro" id="IPR013761">
    <property type="entry name" value="SAM/pointed_sf"/>
</dbReference>
<dbReference type="SMART" id="SM00454">
    <property type="entry name" value="SAM"/>
    <property type="match status" value="1"/>
</dbReference>